<keyword evidence="2" id="KW-0251">Elongation factor</keyword>
<evidence type="ECO:0000256" key="1">
    <source>
        <dbReference type="SAM" id="Coils"/>
    </source>
</evidence>
<accession>A0ABY5Y7I9</accession>
<dbReference type="Proteomes" id="UP001059209">
    <property type="component" value="Chromosome"/>
</dbReference>
<keyword evidence="2" id="KW-0648">Protein biosynthesis</keyword>
<dbReference type="GO" id="GO:0003746">
    <property type="term" value="F:translation elongation factor activity"/>
    <property type="evidence" value="ECO:0007669"/>
    <property type="project" value="UniProtKB-KW"/>
</dbReference>
<dbReference type="RefSeq" id="WP_260572713.1">
    <property type="nucleotide sequence ID" value="NZ_CP104205.1"/>
</dbReference>
<sequence>MKKKPEIKKIAYQHCLDFVSGRMSRLKKQIKEVEESLTSETKSTAGDKHETGRAMVQLEREKLGAQLAETEKMQLVMNRVKPDSQNSIAGMGALIETNGPYYYIAISSGEVKFENSAIYCISPATPIGKLLLGKSAGESISFNGKDFSLLSIS</sequence>
<protein>
    <submittedName>
        <fullName evidence="2">GreA/GreB family elongation factor</fullName>
    </submittedName>
</protein>
<proteinExistence type="predicted"/>
<dbReference type="EMBL" id="CP104205">
    <property type="protein sequence ID" value="UWX54859.1"/>
    <property type="molecule type" value="Genomic_DNA"/>
</dbReference>
<reference evidence="2" key="1">
    <citation type="submission" date="2022-09" db="EMBL/GenBank/DDBJ databases">
        <title>Maribacter litopenaei sp. nov., isolated from the intestinal tract of the Pacific White Shrimp, Litopenaeus vannamei.</title>
        <authorList>
            <person name="Kim S.Y."/>
            <person name="Hwang C.Y."/>
        </authorList>
    </citation>
    <scope>NUCLEOTIDE SEQUENCE</scope>
    <source>
        <strain evidence="2">HL-LV01</strain>
    </source>
</reference>
<feature type="coiled-coil region" evidence="1">
    <location>
        <begin position="16"/>
        <end position="43"/>
    </location>
</feature>
<keyword evidence="3" id="KW-1185">Reference proteome</keyword>
<organism evidence="2 3">
    <name type="scientific">Maribacter litopenaei</name>
    <dbReference type="NCBI Taxonomy" id="2976127"/>
    <lineage>
        <taxon>Bacteria</taxon>
        <taxon>Pseudomonadati</taxon>
        <taxon>Bacteroidota</taxon>
        <taxon>Flavobacteriia</taxon>
        <taxon>Flavobacteriales</taxon>
        <taxon>Flavobacteriaceae</taxon>
        <taxon>Maribacter</taxon>
    </lineage>
</organism>
<evidence type="ECO:0000313" key="3">
    <source>
        <dbReference type="Proteomes" id="UP001059209"/>
    </source>
</evidence>
<keyword evidence="1" id="KW-0175">Coiled coil</keyword>
<name>A0ABY5Y7I9_9FLAO</name>
<evidence type="ECO:0000313" key="2">
    <source>
        <dbReference type="EMBL" id="UWX54859.1"/>
    </source>
</evidence>
<gene>
    <name evidence="2" type="ORF">NYZ99_19270</name>
</gene>